<keyword evidence="5 6" id="KW-0472">Membrane</keyword>
<comment type="function">
    <text evidence="6">Involved in the assembly of lipopolysaccharide (LPS). Required for the translocation of LPS from the inner membrane to the outer membrane. Facilitates the transfer of LPS from the inner membrane to the periplasmic protein LptA. Could be a docking site for LptA.</text>
</comment>
<dbReference type="NCBIfam" id="TIGR04409">
    <property type="entry name" value="LptC_YrbK"/>
    <property type="match status" value="1"/>
</dbReference>
<dbReference type="PANTHER" id="PTHR37481">
    <property type="entry name" value="LIPOPOLYSACCHARIDE EXPORT SYSTEM PROTEIN LPTC"/>
    <property type="match status" value="1"/>
</dbReference>
<comment type="caution">
    <text evidence="7">The sequence shown here is derived from an EMBL/GenBank/DDBJ whole genome shotgun (WGS) entry which is preliminary data.</text>
</comment>
<dbReference type="GO" id="GO:0017089">
    <property type="term" value="F:glycolipid transfer activity"/>
    <property type="evidence" value="ECO:0007669"/>
    <property type="project" value="TreeGrafter"/>
</dbReference>
<dbReference type="Pfam" id="PF06835">
    <property type="entry name" value="LptC"/>
    <property type="match status" value="1"/>
</dbReference>
<name>A0A3P3VLT1_9GAMM</name>
<evidence type="ECO:0000256" key="3">
    <source>
        <dbReference type="ARBA" id="ARBA00022692"/>
    </source>
</evidence>
<accession>A0A3P3VLT1</accession>
<organism evidence="7 8">
    <name type="scientific">Aestuariirhabdus litorea</name>
    <dbReference type="NCBI Taxonomy" id="2528527"/>
    <lineage>
        <taxon>Bacteria</taxon>
        <taxon>Pseudomonadati</taxon>
        <taxon>Pseudomonadota</taxon>
        <taxon>Gammaproteobacteria</taxon>
        <taxon>Oceanospirillales</taxon>
        <taxon>Aestuariirhabdaceae</taxon>
        <taxon>Aestuariirhabdus</taxon>
    </lineage>
</organism>
<dbReference type="Gene3D" id="2.60.450.10">
    <property type="entry name" value="Lipopolysaccharide (LPS) transport protein A like domain"/>
    <property type="match status" value="1"/>
</dbReference>
<dbReference type="GO" id="GO:0030288">
    <property type="term" value="C:outer membrane-bounded periplasmic space"/>
    <property type="evidence" value="ECO:0007669"/>
    <property type="project" value="TreeGrafter"/>
</dbReference>
<sequence length="211" mass="23970">MPCWTPRGSCRKRWTATCEYPLVRAALISLLVSALLAYGGFYLYQNTPLRQALTPPDTDPSERQEADFYLTNARLVRFNQQGELDHRMHAQEVNHYPLDDTTIIRQPRMVLYREQGERHISASNGKLLPGSKDLELWDEVLIVARARDGSEQGRLDTDFITLYSGQELASTSRPVIITTPQSVTRAVGLNAHLDQNRVQLLSNVRGTYEVQ</sequence>
<dbReference type="InterPro" id="IPR026265">
    <property type="entry name" value="LptC"/>
</dbReference>
<protein>
    <recommendedName>
        <fullName evidence="6">Lipopolysaccharide export system protein LptC</fullName>
    </recommendedName>
</protein>
<dbReference type="GO" id="GO:0043165">
    <property type="term" value="P:Gram-negative-bacterium-type cell outer membrane assembly"/>
    <property type="evidence" value="ECO:0007669"/>
    <property type="project" value="UniProtKB-UniRule"/>
</dbReference>
<proteinExistence type="inferred from homology"/>
<keyword evidence="4 6" id="KW-1133">Transmembrane helix</keyword>
<feature type="transmembrane region" description="Helical" evidence="6">
    <location>
        <begin position="21"/>
        <end position="44"/>
    </location>
</feature>
<dbReference type="InterPro" id="IPR052363">
    <property type="entry name" value="LPS_export_LptC"/>
</dbReference>
<comment type="similarity">
    <text evidence="6">Belongs to the LptC family.</text>
</comment>
<dbReference type="Proteomes" id="UP000280792">
    <property type="component" value="Unassembled WGS sequence"/>
</dbReference>
<evidence type="ECO:0000313" key="8">
    <source>
        <dbReference type="Proteomes" id="UP000280792"/>
    </source>
</evidence>
<dbReference type="AlphaFoldDB" id="A0A3P3VLT1"/>
<dbReference type="GO" id="GO:0015221">
    <property type="term" value="F:lipopolysaccharide transmembrane transporter activity"/>
    <property type="evidence" value="ECO:0007669"/>
    <property type="project" value="InterPro"/>
</dbReference>
<reference evidence="7 8" key="1">
    <citation type="submission" date="2018-08" db="EMBL/GenBank/DDBJ databases">
        <authorList>
            <person name="Khan S.A."/>
        </authorList>
    </citation>
    <scope>NUCLEOTIDE SEQUENCE [LARGE SCALE GENOMIC DNA]</scope>
    <source>
        <strain evidence="7 8">GTF-13</strain>
    </source>
</reference>
<keyword evidence="1 6" id="KW-1003">Cell membrane</keyword>
<evidence type="ECO:0000256" key="1">
    <source>
        <dbReference type="ARBA" id="ARBA00022475"/>
    </source>
</evidence>
<evidence type="ECO:0000256" key="4">
    <source>
        <dbReference type="ARBA" id="ARBA00022989"/>
    </source>
</evidence>
<keyword evidence="8" id="KW-1185">Reference proteome</keyword>
<evidence type="ECO:0000313" key="7">
    <source>
        <dbReference type="EMBL" id="RRJ83722.1"/>
    </source>
</evidence>
<keyword evidence="3 6" id="KW-0812">Transmembrane</keyword>
<comment type="subunit">
    <text evidence="6">Component of the lipopolysaccharide transport and assembly complex. Interacts with LptA and the LptBFG transporter complex.</text>
</comment>
<dbReference type="GO" id="GO:0005886">
    <property type="term" value="C:plasma membrane"/>
    <property type="evidence" value="ECO:0007669"/>
    <property type="project" value="UniProtKB-SubCell"/>
</dbReference>
<evidence type="ECO:0000256" key="2">
    <source>
        <dbReference type="ARBA" id="ARBA00022519"/>
    </source>
</evidence>
<evidence type="ECO:0000256" key="5">
    <source>
        <dbReference type="ARBA" id="ARBA00023136"/>
    </source>
</evidence>
<dbReference type="EMBL" id="QWEZ01000001">
    <property type="protein sequence ID" value="RRJ83722.1"/>
    <property type="molecule type" value="Genomic_DNA"/>
</dbReference>
<dbReference type="PANTHER" id="PTHR37481:SF1">
    <property type="entry name" value="LIPOPOLYSACCHARIDE EXPORT SYSTEM PROTEIN LPTC"/>
    <property type="match status" value="1"/>
</dbReference>
<gene>
    <name evidence="6 7" type="primary">lptC</name>
    <name evidence="7" type="ORF">D0544_00955</name>
</gene>
<reference evidence="7 8" key="2">
    <citation type="submission" date="2018-12" db="EMBL/GenBank/DDBJ databases">
        <title>Simiduia agarivorans gen. nov., sp. nov., a marine, agarolytic bacterium isolated from shallow coastal water from Keelung, Taiwan.</title>
        <authorList>
            <person name="Shieh W.Y."/>
        </authorList>
    </citation>
    <scope>NUCLEOTIDE SEQUENCE [LARGE SCALE GENOMIC DNA]</scope>
    <source>
        <strain evidence="7 8">GTF-13</strain>
    </source>
</reference>
<dbReference type="InterPro" id="IPR010664">
    <property type="entry name" value="LipoPS_assembly_LptC-rel"/>
</dbReference>
<keyword evidence="2 6" id="KW-0997">Cell inner membrane</keyword>
<comment type="subcellular location">
    <subcellularLocation>
        <location evidence="6">Cell inner membrane</location>
        <topology evidence="6">Single-pass membrane protein</topology>
    </subcellularLocation>
</comment>
<dbReference type="HAMAP" id="MF_01915">
    <property type="entry name" value="LPS_assembly_LptC"/>
    <property type="match status" value="1"/>
</dbReference>
<evidence type="ECO:0000256" key="6">
    <source>
        <dbReference type="HAMAP-Rule" id="MF_01915"/>
    </source>
</evidence>